<dbReference type="InterPro" id="IPR005821">
    <property type="entry name" value="Ion_trans_dom"/>
</dbReference>
<evidence type="ECO:0000256" key="10">
    <source>
        <dbReference type="ARBA" id="ARBA00023136"/>
    </source>
</evidence>
<evidence type="ECO:0000256" key="8">
    <source>
        <dbReference type="ARBA" id="ARBA00022989"/>
    </source>
</evidence>
<keyword evidence="10" id="KW-0472">Membrane</keyword>
<evidence type="ECO:0000256" key="11">
    <source>
        <dbReference type="ARBA" id="ARBA00023303"/>
    </source>
</evidence>
<dbReference type="EMBL" id="JAFBMS010000025">
    <property type="protein sequence ID" value="KAG9343039.1"/>
    <property type="molecule type" value="Genomic_DNA"/>
</dbReference>
<keyword evidence="9" id="KW-0406">Ion transport</keyword>
<dbReference type="GO" id="GO:0008331">
    <property type="term" value="F:high voltage-gated calcium channel activity"/>
    <property type="evidence" value="ECO:0007669"/>
    <property type="project" value="TreeGrafter"/>
</dbReference>
<gene>
    <name evidence="13" type="ORF">JZ751_015257</name>
</gene>
<dbReference type="Pfam" id="PF00520">
    <property type="entry name" value="Ion_trans"/>
    <property type="match status" value="1"/>
</dbReference>
<keyword evidence="4" id="KW-0107">Calcium channel</keyword>
<keyword evidence="6" id="KW-0106">Calcium</keyword>
<evidence type="ECO:0000259" key="12">
    <source>
        <dbReference type="Pfam" id="PF00520"/>
    </source>
</evidence>
<evidence type="ECO:0000256" key="9">
    <source>
        <dbReference type="ARBA" id="ARBA00023065"/>
    </source>
</evidence>
<dbReference type="Proteomes" id="UP000824540">
    <property type="component" value="Unassembled WGS sequence"/>
</dbReference>
<proteinExistence type="predicted"/>
<keyword evidence="2" id="KW-0813">Transport</keyword>
<keyword evidence="3" id="KW-0109">Calcium transport</keyword>
<dbReference type="GO" id="GO:0098703">
    <property type="term" value="P:calcium ion import across plasma membrane"/>
    <property type="evidence" value="ECO:0007669"/>
    <property type="project" value="TreeGrafter"/>
</dbReference>
<evidence type="ECO:0000256" key="4">
    <source>
        <dbReference type="ARBA" id="ARBA00022673"/>
    </source>
</evidence>
<dbReference type="Gene3D" id="1.20.120.350">
    <property type="entry name" value="Voltage-gated potassium channels. Chain C"/>
    <property type="match status" value="1"/>
</dbReference>
<keyword evidence="14" id="KW-1185">Reference proteome</keyword>
<keyword evidence="7" id="KW-0851">Voltage-gated channel</keyword>
<evidence type="ECO:0000256" key="3">
    <source>
        <dbReference type="ARBA" id="ARBA00022568"/>
    </source>
</evidence>
<evidence type="ECO:0000256" key="7">
    <source>
        <dbReference type="ARBA" id="ARBA00022882"/>
    </source>
</evidence>
<comment type="subcellular location">
    <subcellularLocation>
        <location evidence="1">Membrane</location>
        <topology evidence="1">Multi-pass membrane protein</topology>
    </subcellularLocation>
</comment>
<dbReference type="OrthoDB" id="416585at2759"/>
<keyword evidence="11" id="KW-0407">Ion channel</keyword>
<evidence type="ECO:0000313" key="14">
    <source>
        <dbReference type="Proteomes" id="UP000824540"/>
    </source>
</evidence>
<accession>A0A8T2NS54</accession>
<evidence type="ECO:0000313" key="13">
    <source>
        <dbReference type="EMBL" id="KAG9343039.1"/>
    </source>
</evidence>
<organism evidence="13 14">
    <name type="scientific">Albula glossodonta</name>
    <name type="common">roundjaw bonefish</name>
    <dbReference type="NCBI Taxonomy" id="121402"/>
    <lineage>
        <taxon>Eukaryota</taxon>
        <taxon>Metazoa</taxon>
        <taxon>Chordata</taxon>
        <taxon>Craniata</taxon>
        <taxon>Vertebrata</taxon>
        <taxon>Euteleostomi</taxon>
        <taxon>Actinopterygii</taxon>
        <taxon>Neopterygii</taxon>
        <taxon>Teleostei</taxon>
        <taxon>Albuliformes</taxon>
        <taxon>Albulidae</taxon>
        <taxon>Albula</taxon>
    </lineage>
</organism>
<evidence type="ECO:0000256" key="1">
    <source>
        <dbReference type="ARBA" id="ARBA00004141"/>
    </source>
</evidence>
<keyword evidence="8" id="KW-1133">Transmembrane helix</keyword>
<dbReference type="SUPFAM" id="SSF81324">
    <property type="entry name" value="Voltage-gated potassium channels"/>
    <property type="match status" value="1"/>
</dbReference>
<keyword evidence="5" id="KW-0812">Transmembrane</keyword>
<reference evidence="13" key="1">
    <citation type="thesis" date="2021" institute="BYU ScholarsArchive" country="Provo, UT, USA">
        <title>Applications of and Algorithms for Genome Assembly and Genomic Analyses with an Emphasis on Marine Teleosts.</title>
        <authorList>
            <person name="Pickett B.D."/>
        </authorList>
    </citation>
    <scope>NUCLEOTIDE SEQUENCE</scope>
    <source>
        <strain evidence="13">HI-2016</strain>
    </source>
</reference>
<dbReference type="InterPro" id="IPR027359">
    <property type="entry name" value="Volt_channel_dom_sf"/>
</dbReference>
<evidence type="ECO:0000256" key="6">
    <source>
        <dbReference type="ARBA" id="ARBA00022837"/>
    </source>
</evidence>
<feature type="domain" description="Ion transport" evidence="12">
    <location>
        <begin position="31"/>
        <end position="74"/>
    </location>
</feature>
<dbReference type="InterPro" id="IPR050599">
    <property type="entry name" value="VDCC_alpha-1_subunit"/>
</dbReference>
<comment type="caution">
    <text evidence="13">The sequence shown here is derived from an EMBL/GenBank/DDBJ whole genome shotgun (WGS) entry which is preliminary data.</text>
</comment>
<protein>
    <recommendedName>
        <fullName evidence="12">Ion transport domain-containing protein</fullName>
    </recommendedName>
</protein>
<dbReference type="PANTHER" id="PTHR45628:SF37">
    <property type="entry name" value="VOLTAGE-DEPENDENT T-TYPE CALCIUM CHANNEL SUBUNIT ALPHA-1H"/>
    <property type="match status" value="1"/>
</dbReference>
<dbReference type="PANTHER" id="PTHR45628">
    <property type="entry name" value="VOLTAGE-DEPENDENT CALCIUM CHANNEL TYPE A SUBUNIT ALPHA-1"/>
    <property type="match status" value="1"/>
</dbReference>
<sequence length="464" mass="50884">MGFESAAIPERDGRKWYVLSVGWLCQRGMGAFDDCIFAFFAVEMVIKMMALGIFGPKCYLGDTWNRLDFFIVMAGRPLCSLVTLLQILDIKRQLTQGAVSARLSTCHLHMWVCYRKGVCFQQGLLPLVEQRQAGSCLCNVTPELTAGARLTNGRRLTAVRYRHSHPLCPSLPGMLEYSLEGHNASLSAIRTVRVLRPLRAINRVPSKYPPPSIPTPLPPRCPPVSSVPPAHPCEPRESKQHLLAVQTARFTHGVHNAPAVSRGRTEGPQSLIDGPRWSRRDPVACSHAAGPVLVSLAWRERGNIRPRCALMSTAGITYQRQFGTAKGEGLIGRAKHNTSSEALVFLNAQNIRPRGEPCWFEVSKLLPQALVASLERERPRPVSSRSRLGGYRGISFGCLGKAVYALGVLARHVKRARALSAPSLPLSLSELLERLTLFRGSLCHSPVASSVTLPACRVSACPTP</sequence>
<dbReference type="GO" id="GO:0005891">
    <property type="term" value="C:voltage-gated calcium channel complex"/>
    <property type="evidence" value="ECO:0007669"/>
    <property type="project" value="TreeGrafter"/>
</dbReference>
<evidence type="ECO:0000256" key="5">
    <source>
        <dbReference type="ARBA" id="ARBA00022692"/>
    </source>
</evidence>
<dbReference type="AlphaFoldDB" id="A0A8T2NS54"/>
<evidence type="ECO:0000256" key="2">
    <source>
        <dbReference type="ARBA" id="ARBA00022448"/>
    </source>
</evidence>
<name>A0A8T2NS54_9TELE</name>